<proteinExistence type="predicted"/>
<evidence type="ECO:0000313" key="2">
    <source>
        <dbReference type="EMBL" id="OIN96200.1"/>
    </source>
</evidence>
<evidence type="ECO:0000313" key="3">
    <source>
        <dbReference type="Proteomes" id="UP000182278"/>
    </source>
</evidence>
<feature type="domain" description="CobN/magnesium chelatase" evidence="1">
    <location>
        <begin position="4"/>
        <end position="1060"/>
    </location>
</feature>
<evidence type="ECO:0000259" key="1">
    <source>
        <dbReference type="Pfam" id="PF02514"/>
    </source>
</evidence>
<accession>A0A1J4SA69</accession>
<gene>
    <name evidence="2" type="ORF">AUJ66_07125</name>
</gene>
<dbReference type="AlphaFoldDB" id="A0A1J4SA69"/>
<dbReference type="Pfam" id="PF02514">
    <property type="entry name" value="CobN-Mg_chel"/>
    <property type="match status" value="1"/>
</dbReference>
<name>A0A1J4SA69_9BACT</name>
<protein>
    <recommendedName>
        <fullName evidence="1">CobN/magnesium chelatase domain-containing protein</fullName>
    </recommendedName>
</protein>
<dbReference type="CDD" id="cd10150">
    <property type="entry name" value="CobN_like"/>
    <property type="match status" value="1"/>
</dbReference>
<comment type="caution">
    <text evidence="2">The sequence shown here is derived from an EMBL/GenBank/DDBJ whole genome shotgun (WGS) entry which is preliminary data.</text>
</comment>
<sequence>MKKEPWIGFYHPGCNSVFQQKADYVRWYEKQQPHLKYCASKKVGIFFSRSQWIKKDMRLVNLLLEELEKRKIFPVAVFAQAREYGGPGCPGLEPGLKLLKGVDFIINLQSSFLVQSAIGKESLPGILEDIGVPIMQAVHESSRTETEWKENPQGLSPSVQIYWVAQPEFNGLIEPILVSAKDESRKSEGGFGGPRKPVKERIDFLIERISGWLTLSRIPPQERRVTFLLHNAPCAGVEASVGGGAGLDTLESVVRIMKQMKERGYKIENCPKDGRELIDIIMHRKAVSEFRWTTIDEIVQKGGVREFISVEKYNQWLDELSPATREKMISGWGNPPGEGMVYQGKIVVTGIKFGNVNVLVEPKRGCYGARCDGKVCKILHDPGIAPTHQCLATYKWAEENSDVKISVGTHGYIEFLPGKSVGLSRECFPEIITGKKPHLYIYTVANPAEGILAKRRASATIIDHMTPVMKPSGLYDKLNEMEELLKQWTQAKSLNQESRAKVILKDIFFLAEKSNLIEKGKEVPVENLIEYLHGKLNLFRETQINDGMHILSKIPDRKGIANIIVSILRFEGTWPSIRRLILETIGYNYGTDHSELLDRTTGIAFELVKTGLNIKLDKESRVISSQKLKKKISELMEVKNKDKAKELIRLIMWAAEVIYPKLKMVKGEIPQLLRAFDKEYIRPGASGHITRGKIEVLPTGRNLYSMDTRAIPTKAAWEVGIKMAQGLLDKYRRDDGKYPENIGMVLWSIDAYLADGEQISKILYLIGARPVWMESGIVKGTEVIPLKELGRPRLDVTIRTSGIFRDTLPHIIELLDEAICKIANLDESDEDNFVKKHGAGYRIFCARPGGYGNGVSLMIAASAWENMKDLGEIYIERGGYAYGKGVYGKASHNEYAHRLSSVEVVFHKLPSDEFDILSCCSFFDFQGGMYSAVKSLSGKEPRIYWGDTKDPQRPKIRDLKDEIEKSVRTRLLNPAWIEGMKRHGYKGAGDISKRIGHVYGWDASAEVVADWIFDDIAKAFVLNDENRKFFEDNNPWAMEEISRRLLEAEKRGIWKADPDVLRELRNKYLEIEGWIEEKMGDVQGEFQGGNIDIITKNEIEDWAKKSNFDLEEFLKTGGKNAP</sequence>
<dbReference type="Proteomes" id="UP000182278">
    <property type="component" value="Unassembled WGS sequence"/>
</dbReference>
<dbReference type="PANTHER" id="PTHR44119:SF7">
    <property type="entry name" value="MAGNESIUM CHELATASE SUBUNIT"/>
    <property type="match status" value="1"/>
</dbReference>
<dbReference type="EMBL" id="MNUO01000108">
    <property type="protein sequence ID" value="OIN96200.1"/>
    <property type="molecule type" value="Genomic_DNA"/>
</dbReference>
<reference evidence="2 3" key="1">
    <citation type="journal article" date="2016" name="Environ. Microbiol.">
        <title>Genomic resolution of a cold subsurface aquifer community provides metabolic insights for novel microbes adapted to high CO concentrations.</title>
        <authorList>
            <person name="Probst A.J."/>
            <person name="Castelle C.J."/>
            <person name="Singh A."/>
            <person name="Brown C.T."/>
            <person name="Anantharaman K."/>
            <person name="Sharon I."/>
            <person name="Hug L.A."/>
            <person name="Burstein D."/>
            <person name="Emerson J.B."/>
            <person name="Thomas B.C."/>
            <person name="Banfield J.F."/>
        </authorList>
    </citation>
    <scope>NUCLEOTIDE SEQUENCE [LARGE SCALE GENOMIC DNA]</scope>
    <source>
        <strain evidence="2">CG1_02_38_46</strain>
    </source>
</reference>
<dbReference type="PANTHER" id="PTHR44119">
    <property type="entry name" value="MAGNESIUM-CHELATASE SUBUNIT CHLH, CHLOROPLASTIC"/>
    <property type="match status" value="1"/>
</dbReference>
<dbReference type="InterPro" id="IPR003672">
    <property type="entry name" value="CobN/Mg_chltase"/>
</dbReference>
<dbReference type="STRING" id="1817893.AUJ66_07125"/>
<organism evidence="2 3">
    <name type="scientific">Candidatus Desantisbacteria bacterium CG1_02_38_46</name>
    <dbReference type="NCBI Taxonomy" id="1817893"/>
    <lineage>
        <taxon>Bacteria</taxon>
        <taxon>Candidatus Desantisiibacteriota</taxon>
    </lineage>
</organism>